<dbReference type="RefSeq" id="WP_085898006.1">
    <property type="nucleotide sequence ID" value="NZ_FWFY01000031.1"/>
</dbReference>
<reference evidence="3 4" key="1">
    <citation type="submission" date="2017-03" db="EMBL/GenBank/DDBJ databases">
        <authorList>
            <person name="Afonso C.L."/>
            <person name="Miller P.J."/>
            <person name="Scott M.A."/>
            <person name="Spackman E."/>
            <person name="Goraichik I."/>
            <person name="Dimitrov K.M."/>
            <person name="Suarez D.L."/>
            <person name="Swayne D.E."/>
        </authorList>
    </citation>
    <scope>NUCLEOTIDE SEQUENCE [LARGE SCALE GENOMIC DNA]</scope>
    <source>
        <strain evidence="3 4">CECT 8367</strain>
    </source>
</reference>
<sequence>MWLASFLLFILLACTSVAQDRREVGLELVLLADASPSIDEKELAFQRQGYAMAMTDPRVIGAIENSAYGTIAVTYVEWAGNTAVVVDWTIIDGPESASAFAEALVKPPRLAFGNNRIGGALLEGKRLIETNDIDAPRAVIDFSGDSIREFSGPSIARARREVLAAGITINALPILRPNDGRRAGPNLEAEYAKRIIGGPGAFMVTADSYATFAAAVRRKLIREIAGSVPAPDWGTACCEQ</sequence>
<dbReference type="EMBL" id="FWFY01000031">
    <property type="protein sequence ID" value="SLN73336.1"/>
    <property type="molecule type" value="Genomic_DNA"/>
</dbReference>
<dbReference type="AlphaFoldDB" id="A0A1X7A929"/>
<evidence type="ECO:0000256" key="1">
    <source>
        <dbReference type="SAM" id="SignalP"/>
    </source>
</evidence>
<reference evidence="2 5" key="2">
    <citation type="submission" date="2018-03" db="EMBL/GenBank/DDBJ databases">
        <title>Genomic Encyclopedia of Archaeal and Bacterial Type Strains, Phase II (KMG-II): from individual species to whole genera.</title>
        <authorList>
            <person name="Goeker M."/>
        </authorList>
    </citation>
    <scope>NUCLEOTIDE SEQUENCE [LARGE SCALE GENOMIC DNA]</scope>
    <source>
        <strain evidence="2 5">DSM 29956</strain>
    </source>
</reference>
<dbReference type="SUPFAM" id="SSF53300">
    <property type="entry name" value="vWA-like"/>
    <property type="match status" value="1"/>
</dbReference>
<keyword evidence="1" id="KW-0732">Signal</keyword>
<dbReference type="Proteomes" id="UP000193495">
    <property type="component" value="Unassembled WGS sequence"/>
</dbReference>
<name>A0A1X7A929_9RHOB</name>
<feature type="signal peptide" evidence="1">
    <location>
        <begin position="1"/>
        <end position="18"/>
    </location>
</feature>
<gene>
    <name evidence="2" type="ORF">CLV79_1305</name>
    <name evidence="3" type="ORF">LOS8367_03743</name>
</gene>
<protein>
    <submittedName>
        <fullName evidence="2">Uncharacterized protein DUF1194</fullName>
    </submittedName>
</protein>
<dbReference type="Proteomes" id="UP000240624">
    <property type="component" value="Unassembled WGS sequence"/>
</dbReference>
<organism evidence="3 4">
    <name type="scientific">Limimaricola soesokkakensis</name>
    <dbReference type="NCBI Taxonomy" id="1343159"/>
    <lineage>
        <taxon>Bacteria</taxon>
        <taxon>Pseudomonadati</taxon>
        <taxon>Pseudomonadota</taxon>
        <taxon>Alphaproteobacteria</taxon>
        <taxon>Rhodobacterales</taxon>
        <taxon>Paracoccaceae</taxon>
        <taxon>Limimaricola</taxon>
    </lineage>
</organism>
<proteinExistence type="predicted"/>
<feature type="chain" id="PRO_5044568373" evidence="1">
    <location>
        <begin position="19"/>
        <end position="240"/>
    </location>
</feature>
<dbReference type="InterPro" id="IPR010607">
    <property type="entry name" value="DUF1194"/>
</dbReference>
<evidence type="ECO:0000313" key="2">
    <source>
        <dbReference type="EMBL" id="PSK80149.1"/>
    </source>
</evidence>
<dbReference type="Pfam" id="PF06707">
    <property type="entry name" value="DUF1194"/>
    <property type="match status" value="1"/>
</dbReference>
<evidence type="ECO:0000313" key="3">
    <source>
        <dbReference type="EMBL" id="SLN73336.1"/>
    </source>
</evidence>
<dbReference type="OrthoDB" id="9792179at2"/>
<evidence type="ECO:0000313" key="4">
    <source>
        <dbReference type="Proteomes" id="UP000193495"/>
    </source>
</evidence>
<keyword evidence="5" id="KW-1185">Reference proteome</keyword>
<dbReference type="InterPro" id="IPR036465">
    <property type="entry name" value="vWFA_dom_sf"/>
</dbReference>
<evidence type="ECO:0000313" key="5">
    <source>
        <dbReference type="Proteomes" id="UP000240624"/>
    </source>
</evidence>
<accession>A0A1X7A929</accession>
<dbReference type="EMBL" id="PYGB01000030">
    <property type="protein sequence ID" value="PSK80149.1"/>
    <property type="molecule type" value="Genomic_DNA"/>
</dbReference>